<proteinExistence type="predicted"/>
<evidence type="ECO:0000313" key="3">
    <source>
        <dbReference type="Proteomes" id="UP001281614"/>
    </source>
</evidence>
<gene>
    <name evidence="2" type="ORF">CKAH01_02026</name>
</gene>
<evidence type="ECO:0000256" key="1">
    <source>
        <dbReference type="SAM" id="MobiDB-lite"/>
    </source>
</evidence>
<evidence type="ECO:0000313" key="2">
    <source>
        <dbReference type="EMBL" id="KAK2732080.1"/>
    </source>
</evidence>
<dbReference type="EMBL" id="VYYT01000554">
    <property type="protein sequence ID" value="KAK2732080.1"/>
    <property type="molecule type" value="Genomic_DNA"/>
</dbReference>
<feature type="region of interest" description="Disordered" evidence="1">
    <location>
        <begin position="46"/>
        <end position="72"/>
    </location>
</feature>
<sequence>MRPCWLAVAHRHNTQQLCTCSDRGWHFINPMAFRCLSPATLAAPAPLSTLTHTTPPPKSPPRFQVRRRRYIP</sequence>
<reference evidence="2" key="1">
    <citation type="submission" date="2023-02" db="EMBL/GenBank/DDBJ databases">
        <title>Colletotrichum kahawae CIFC_Que2 genome sequencing and assembly.</title>
        <authorList>
            <person name="Baroncelli R."/>
        </authorList>
    </citation>
    <scope>NUCLEOTIDE SEQUENCE</scope>
    <source>
        <strain evidence="2">CIFC_Que2</strain>
    </source>
</reference>
<dbReference type="AlphaFoldDB" id="A0AAD9Y057"/>
<keyword evidence="3" id="KW-1185">Reference proteome</keyword>
<accession>A0AAD9Y057</accession>
<comment type="caution">
    <text evidence="2">The sequence shown here is derived from an EMBL/GenBank/DDBJ whole genome shotgun (WGS) entry which is preliminary data.</text>
</comment>
<organism evidence="2 3">
    <name type="scientific">Colletotrichum kahawae</name>
    <name type="common">Coffee berry disease fungus</name>
    <dbReference type="NCBI Taxonomy" id="34407"/>
    <lineage>
        <taxon>Eukaryota</taxon>
        <taxon>Fungi</taxon>
        <taxon>Dikarya</taxon>
        <taxon>Ascomycota</taxon>
        <taxon>Pezizomycotina</taxon>
        <taxon>Sordariomycetes</taxon>
        <taxon>Hypocreomycetidae</taxon>
        <taxon>Glomerellales</taxon>
        <taxon>Glomerellaceae</taxon>
        <taxon>Colletotrichum</taxon>
        <taxon>Colletotrichum gloeosporioides species complex</taxon>
    </lineage>
</organism>
<name>A0AAD9Y057_COLKA</name>
<dbReference type="Proteomes" id="UP001281614">
    <property type="component" value="Unassembled WGS sequence"/>
</dbReference>
<protein>
    <submittedName>
        <fullName evidence="2">Uncharacterized protein</fullName>
    </submittedName>
</protein>